<organism evidence="2 3">
    <name type="scientific">Volvox africanus</name>
    <dbReference type="NCBI Taxonomy" id="51714"/>
    <lineage>
        <taxon>Eukaryota</taxon>
        <taxon>Viridiplantae</taxon>
        <taxon>Chlorophyta</taxon>
        <taxon>core chlorophytes</taxon>
        <taxon>Chlorophyceae</taxon>
        <taxon>CS clade</taxon>
        <taxon>Chlamydomonadales</taxon>
        <taxon>Volvocaceae</taxon>
        <taxon>Volvox</taxon>
    </lineage>
</organism>
<feature type="compositionally biased region" description="Low complexity" evidence="1">
    <location>
        <begin position="269"/>
        <end position="290"/>
    </location>
</feature>
<proteinExistence type="predicted"/>
<feature type="compositionally biased region" description="Low complexity" evidence="1">
    <location>
        <begin position="163"/>
        <end position="189"/>
    </location>
</feature>
<name>A0ABQ5S8X3_9CHLO</name>
<keyword evidence="3" id="KW-1185">Reference proteome</keyword>
<comment type="caution">
    <text evidence="2">The sequence shown here is derived from an EMBL/GenBank/DDBJ whole genome shotgun (WGS) entry which is preliminary data.</text>
</comment>
<evidence type="ECO:0000256" key="1">
    <source>
        <dbReference type="SAM" id="MobiDB-lite"/>
    </source>
</evidence>
<evidence type="ECO:0000313" key="3">
    <source>
        <dbReference type="Proteomes" id="UP001165090"/>
    </source>
</evidence>
<feature type="region of interest" description="Disordered" evidence="1">
    <location>
        <begin position="883"/>
        <end position="923"/>
    </location>
</feature>
<feature type="region of interest" description="Disordered" evidence="1">
    <location>
        <begin position="990"/>
        <end position="1016"/>
    </location>
</feature>
<feature type="region of interest" description="Disordered" evidence="1">
    <location>
        <begin position="407"/>
        <end position="426"/>
    </location>
</feature>
<reference evidence="2 3" key="1">
    <citation type="journal article" date="2023" name="IScience">
        <title>Expanded male sex-determining region conserved during the evolution of homothallism in the green alga Volvox.</title>
        <authorList>
            <person name="Yamamoto K."/>
            <person name="Matsuzaki R."/>
            <person name="Mahakham W."/>
            <person name="Heman W."/>
            <person name="Sekimoto H."/>
            <person name="Kawachi M."/>
            <person name="Minakuchi Y."/>
            <person name="Toyoda A."/>
            <person name="Nozaki H."/>
        </authorList>
    </citation>
    <scope>NUCLEOTIDE SEQUENCE [LARGE SCALE GENOMIC DNA]</scope>
    <source>
        <strain evidence="2 3">NIES-4468</strain>
    </source>
</reference>
<feature type="region of interest" description="Disordered" evidence="1">
    <location>
        <begin position="1"/>
        <end position="20"/>
    </location>
</feature>
<feature type="compositionally biased region" description="Polar residues" evidence="1">
    <location>
        <begin position="960"/>
        <end position="971"/>
    </location>
</feature>
<protein>
    <submittedName>
        <fullName evidence="2">Uncharacterized protein</fullName>
    </submittedName>
</protein>
<dbReference type="EMBL" id="BSDZ01000025">
    <property type="protein sequence ID" value="GLI65782.1"/>
    <property type="molecule type" value="Genomic_DNA"/>
</dbReference>
<evidence type="ECO:0000313" key="2">
    <source>
        <dbReference type="EMBL" id="GLI65782.1"/>
    </source>
</evidence>
<feature type="region of interest" description="Disordered" evidence="1">
    <location>
        <begin position="959"/>
        <end position="978"/>
    </location>
</feature>
<dbReference type="PANTHER" id="PTHR13361:SF1">
    <property type="entry name" value="WW DOMAIN-BINDING PROTEIN 11"/>
    <property type="match status" value="1"/>
</dbReference>
<feature type="region of interest" description="Disordered" evidence="1">
    <location>
        <begin position="160"/>
        <end position="190"/>
    </location>
</feature>
<dbReference type="PANTHER" id="PTHR13361">
    <property type="entry name" value="WW DOMAIN-BINDING PROTEIN 11"/>
    <property type="match status" value="1"/>
</dbReference>
<feature type="region of interest" description="Disordered" evidence="1">
    <location>
        <begin position="263"/>
        <end position="290"/>
    </location>
</feature>
<sequence length="1155" mass="120682">MTAATGRIVGSSRSGNSAMAIPAPMPLGHHAVQHRTIPFGTSWPCASSPPSFPATDLATSTIAVLQRTRGSVGPKIHAPKSVSAYSAPSTSAMFCASFGTATGVANPTVSAAAASSGLTFDNSTGFGTNGNVGGSHRWPAPARSRVRACAVVSAPILSHSPRTAGSVAGGASADPGGSGGTTATASATRPPSPPLGLFISYFDGFCPEGATECSLVWEQLRSCSKWQQMRQVYDNLLRAEAAALTEAQAVEVVHATRDDLARGKSTLGSNTDVSNSSSNNNSSYSGDSSASISMDRMATSGTSSATARNCAPGLLSRDETYAFLLQLQDFFHLQLDQKELEELQAFRCRLVRDLSVYVRRLNAEQLEAMCCASAVSGKCLSRDRADAVQQRLLKILLSTSESGANGNTSYTNGYTNGNGGGSSNEIRRRHQRKLVAGGFQVLTPALNIIFALYDHGYPPQVALLQAVFRQAVDHCGEVTRSQWHGLNGLARRFRFLLDDMWLEDLHAHLREQLSCAATDFGHMASILGCISAFTANKVIEALDTRVLVVVEAIERRCDEGRSLLTAHHLVVFTALLVDIQSPFRAKWLGLCLDHLGSCRSHLSGLAPATLVLAVELVLRGRGWDEQRLLGKLLRQLFATYTRHPAATLRSASSNVSGCPPRAASRIISSSPSPASAPSALPAASTSLSAMAAAASWDVDVGGSGGAASPVLDLAYLVDWLAAKVPLELGPERTDTLEFLQPLVSGLVEDGRSQLASLEPRCLPGLIRSVSVLGVSPSREWVSEAFARVAGGAAELSGSELVAMLRLSHAQRLPLPHVTLDAVCSQYARILPLMRAVDLCRLLECWVADRYIPSREQLEGFFDAVCDAFGIDLAALKAAAAGAGPDNSAARRSQEMPEASFDTDSASLPSTRGGRDAKGKRNQSAASYMELEMLQAAGGAVSAGAADGVAGSFSIGPAAPQSMSTVAGTASASPAPGNLEPLTLSTAALATAAAQQAPPPPLSSSSPSGAAPPPPSAAVTTAALAVTTAAAAATPADADIVGARASGHIKYTIPSLGSIDGRPKGAPLQPSEAESTLLLLEQYRALLLEFKRSDLLVVMNTYRNGVASALHDMRKTKDAPRKPNSSRLLQAVIRGGDVSGDDGAWSGRSNDIVHKA</sequence>
<gene>
    <name evidence="2" type="ORF">VaNZ11_009398</name>
</gene>
<dbReference type="Proteomes" id="UP001165090">
    <property type="component" value="Unassembled WGS sequence"/>
</dbReference>
<accession>A0ABQ5S8X3</accession>